<proteinExistence type="predicted"/>
<sequence length="779" mass="88487">MASLSRPGSNAPSRRGSTRPFENEDDSNGRHGPPNNNYNDNDDEVSPKSSAPPFRHFERLINIPSDLVHKLGGTEITTLGPVDHKYDHDNGHDSDHNSIYPSIRRRSSLFSLQLPVSRRRLVRLSLLFTVVVLFVMTLGSGARNRRRTRMIAAASGSVAGKDARGEFRWPAWVDAGSGLKLSSRSEAGRTSKGLLGRKLQRSLRDLGLMPVFLDGVDLPHSALQGSSSAHSPLRRRLNPVTTPPGELKIQAGAAQEEVRQGTAEGQEEDGEDGDTMPWFWGNVDEVGSSPFDHLPELDLEDDGDDGQKGKRVLFLTDYHDYLERMNTHTYEIVDSALRHPLISRVDVWGPGWHGWDPEVNIGENVRRRMWRVSEIDKVTKGKDTDERRARAGEQVMGRQREGDDWAGIWKDSDRQVRLEEQASEMEKSTVEDGVKMGKWLEVVKGVAEGCPAEGFDLVWTISDIFKQNDKRLSPMPCGALLAQQIGDCHSLNCFKEWYPYSSNITVTKYAFEMLDVYNPERLKASYPDMSMHLFGHSPDSANQWDFFPGKWSERKHDAQMFGFTGSFYPLRTVVTNAINDGKDTVIKRFQHPGYTIWEDPKAYEDPLETYTIDHPYYQKHIRMRQDFAEGLRSSKICVFDSSLSRKAIRKYAQSFLSGCVVAGDIPTEHEEAFEKFMIKLHPDNTIEQIDDILKKALLDEEELKRKAFLAFAYARKYLTNTNKITQMLRLVDKHNEGARGYDLPYGFSLRCRAYWSNEDSHRPPWCQGYRGLEGKPRPG</sequence>
<organism evidence="3 4">
    <name type="scientific">Filobasidium floriforme</name>
    <dbReference type="NCBI Taxonomy" id="5210"/>
    <lineage>
        <taxon>Eukaryota</taxon>
        <taxon>Fungi</taxon>
        <taxon>Dikarya</taxon>
        <taxon>Basidiomycota</taxon>
        <taxon>Agaricomycotina</taxon>
        <taxon>Tremellomycetes</taxon>
        <taxon>Filobasidiales</taxon>
        <taxon>Filobasidiaceae</taxon>
        <taxon>Filobasidium</taxon>
    </lineage>
</organism>
<evidence type="ECO:0000256" key="2">
    <source>
        <dbReference type="SAM" id="Phobius"/>
    </source>
</evidence>
<comment type="caution">
    <text evidence="3">The sequence shown here is derived from an EMBL/GenBank/DDBJ whole genome shotgun (WGS) entry which is preliminary data.</text>
</comment>
<dbReference type="AlphaFoldDB" id="A0A8K0NRE6"/>
<keyword evidence="2" id="KW-0472">Membrane</keyword>
<gene>
    <name evidence="3" type="ORF">FFLO_02881</name>
</gene>
<evidence type="ECO:0000313" key="4">
    <source>
        <dbReference type="Proteomes" id="UP000812966"/>
    </source>
</evidence>
<feature type="region of interest" description="Disordered" evidence="1">
    <location>
        <begin position="223"/>
        <end position="276"/>
    </location>
</feature>
<feature type="transmembrane region" description="Helical" evidence="2">
    <location>
        <begin position="121"/>
        <end position="142"/>
    </location>
</feature>
<dbReference type="Proteomes" id="UP000812966">
    <property type="component" value="Unassembled WGS sequence"/>
</dbReference>
<keyword evidence="2" id="KW-1133">Transmembrane helix</keyword>
<accession>A0A8K0NRE6</accession>
<evidence type="ECO:0000313" key="3">
    <source>
        <dbReference type="EMBL" id="KAG7558228.1"/>
    </source>
</evidence>
<evidence type="ECO:0000256" key="1">
    <source>
        <dbReference type="SAM" id="MobiDB-lite"/>
    </source>
</evidence>
<reference evidence="3" key="1">
    <citation type="submission" date="2020-04" db="EMBL/GenBank/DDBJ databases">
        <title>Analysis of mating type loci in Filobasidium floriforme.</title>
        <authorList>
            <person name="Nowrousian M."/>
        </authorList>
    </citation>
    <scope>NUCLEOTIDE SEQUENCE</scope>
    <source>
        <strain evidence="3">CBS 6242</strain>
    </source>
</reference>
<dbReference type="EMBL" id="JABELV010000048">
    <property type="protein sequence ID" value="KAG7558228.1"/>
    <property type="molecule type" value="Genomic_DNA"/>
</dbReference>
<feature type="compositionally biased region" description="Acidic residues" evidence="1">
    <location>
        <begin position="265"/>
        <end position="274"/>
    </location>
</feature>
<feature type="region of interest" description="Disordered" evidence="1">
    <location>
        <begin position="1"/>
        <end position="52"/>
    </location>
</feature>
<keyword evidence="4" id="KW-1185">Reference proteome</keyword>
<protein>
    <submittedName>
        <fullName evidence="3">Uncharacterized protein</fullName>
    </submittedName>
</protein>
<name>A0A8K0NRE6_9TREE</name>
<feature type="compositionally biased region" description="Polar residues" evidence="1">
    <location>
        <begin position="1"/>
        <end position="12"/>
    </location>
</feature>
<keyword evidence="2" id="KW-0812">Transmembrane</keyword>
<dbReference type="OrthoDB" id="3338772at2759"/>